<dbReference type="EMBL" id="JAIPUX010005290">
    <property type="protein sequence ID" value="KAH0616596.1"/>
    <property type="molecule type" value="Genomic_DNA"/>
</dbReference>
<accession>A0ABQ7SGY6</accession>
<dbReference type="Proteomes" id="UP000826234">
    <property type="component" value="Unassembled WGS sequence"/>
</dbReference>
<gene>
    <name evidence="3" type="ORF">JD844_027824</name>
</gene>
<evidence type="ECO:0000313" key="3">
    <source>
        <dbReference type="EMBL" id="KAH0616596.1"/>
    </source>
</evidence>
<feature type="region of interest" description="Disordered" evidence="2">
    <location>
        <begin position="265"/>
        <end position="285"/>
    </location>
</feature>
<sequence length="316" mass="35382">MPSRASSLKHRPTSTTPSPAKGAGSGCRLSASWTAFCYSHPQQHVHVYAIDYYRKLLYCLNRKKFPSEYVPGPGYAQLIFESYYHTGVAFQKLNSHREALEEFTYAMEETNIPKTACKVGCATSSFYHTPVFARRAYAYVKCDKIKEAINDATRAVNSDPTNPAFKLCPESAHFFDVEDFHSPKMPSFYDKFLRSLNAFHTITEINLFAGATFVSTLDINRGPRIPTAMKPFRHGYEEDSDNFSLLRRKAYIQACLETGIIFSGSRPGSAKKGSGSSGVQESVKEDSSSSLVQEYGNYCVNFLEERPKIISGPGIW</sequence>
<reference evidence="3 4" key="1">
    <citation type="journal article" date="2022" name="Gigascience">
        <title>A chromosome-level genome assembly and annotation of the desert horned lizard, Phrynosoma platyrhinos, provides insight into chromosomal rearrangements among reptiles.</title>
        <authorList>
            <person name="Koochekian N."/>
            <person name="Ascanio A."/>
            <person name="Farleigh K."/>
            <person name="Card D.C."/>
            <person name="Schield D.R."/>
            <person name="Castoe T.A."/>
            <person name="Jezkova T."/>
        </authorList>
    </citation>
    <scope>NUCLEOTIDE SEQUENCE [LARGE SCALE GENOMIC DNA]</scope>
    <source>
        <strain evidence="3">NK-2021</strain>
    </source>
</reference>
<proteinExistence type="predicted"/>
<feature type="repeat" description="TPR" evidence="1">
    <location>
        <begin position="129"/>
        <end position="162"/>
    </location>
</feature>
<dbReference type="InterPro" id="IPR011990">
    <property type="entry name" value="TPR-like_helical_dom_sf"/>
</dbReference>
<dbReference type="PROSITE" id="PS50005">
    <property type="entry name" value="TPR"/>
    <property type="match status" value="1"/>
</dbReference>
<dbReference type="InterPro" id="IPR019734">
    <property type="entry name" value="TPR_rpt"/>
</dbReference>
<keyword evidence="1" id="KW-0802">TPR repeat</keyword>
<organism evidence="3 4">
    <name type="scientific">Phrynosoma platyrhinos</name>
    <name type="common">Desert horned lizard</name>
    <dbReference type="NCBI Taxonomy" id="52577"/>
    <lineage>
        <taxon>Eukaryota</taxon>
        <taxon>Metazoa</taxon>
        <taxon>Chordata</taxon>
        <taxon>Craniata</taxon>
        <taxon>Vertebrata</taxon>
        <taxon>Euteleostomi</taxon>
        <taxon>Lepidosauria</taxon>
        <taxon>Squamata</taxon>
        <taxon>Bifurcata</taxon>
        <taxon>Unidentata</taxon>
        <taxon>Episquamata</taxon>
        <taxon>Toxicofera</taxon>
        <taxon>Iguania</taxon>
        <taxon>Phrynosomatidae</taxon>
        <taxon>Phrynosomatinae</taxon>
        <taxon>Phrynosoma</taxon>
    </lineage>
</organism>
<comment type="caution">
    <text evidence="3">The sequence shown here is derived from an EMBL/GenBank/DDBJ whole genome shotgun (WGS) entry which is preliminary data.</text>
</comment>
<evidence type="ECO:0000313" key="4">
    <source>
        <dbReference type="Proteomes" id="UP000826234"/>
    </source>
</evidence>
<evidence type="ECO:0000256" key="1">
    <source>
        <dbReference type="PROSITE-ProRule" id="PRU00339"/>
    </source>
</evidence>
<protein>
    <submittedName>
        <fullName evidence="3">Uncharacterized protein</fullName>
    </submittedName>
</protein>
<dbReference type="Gene3D" id="1.25.40.10">
    <property type="entry name" value="Tetratricopeptide repeat domain"/>
    <property type="match status" value="1"/>
</dbReference>
<keyword evidence="4" id="KW-1185">Reference proteome</keyword>
<dbReference type="SUPFAM" id="SSF48452">
    <property type="entry name" value="TPR-like"/>
    <property type="match status" value="1"/>
</dbReference>
<feature type="region of interest" description="Disordered" evidence="2">
    <location>
        <begin position="1"/>
        <end position="25"/>
    </location>
</feature>
<evidence type="ECO:0000256" key="2">
    <source>
        <dbReference type="SAM" id="MobiDB-lite"/>
    </source>
</evidence>
<name>A0ABQ7SGY6_PHRPL</name>
<feature type="compositionally biased region" description="Low complexity" evidence="2">
    <location>
        <begin position="265"/>
        <end position="278"/>
    </location>
</feature>